<dbReference type="AlphaFoldDB" id="A0A1J5SB11"/>
<sequence>MNRGFYTILAAQFFWFRPDEKTVFNALRALAFAERTGT</sequence>
<gene>
    <name evidence="1" type="ORF">GALL_190020</name>
</gene>
<reference evidence="1" key="1">
    <citation type="submission" date="2016-10" db="EMBL/GenBank/DDBJ databases">
        <title>Sequence of Gallionella enrichment culture.</title>
        <authorList>
            <person name="Poehlein A."/>
            <person name="Muehling M."/>
            <person name="Daniel R."/>
        </authorList>
    </citation>
    <scope>NUCLEOTIDE SEQUENCE</scope>
</reference>
<accession>A0A1J5SB11</accession>
<protein>
    <submittedName>
        <fullName evidence="1">Uncharacterized protein</fullName>
    </submittedName>
</protein>
<evidence type="ECO:0000313" key="1">
    <source>
        <dbReference type="EMBL" id="OIQ98907.1"/>
    </source>
</evidence>
<name>A0A1J5SB11_9ZZZZ</name>
<organism evidence="1">
    <name type="scientific">mine drainage metagenome</name>
    <dbReference type="NCBI Taxonomy" id="410659"/>
    <lineage>
        <taxon>unclassified sequences</taxon>
        <taxon>metagenomes</taxon>
        <taxon>ecological metagenomes</taxon>
    </lineage>
</organism>
<proteinExistence type="predicted"/>
<dbReference type="EMBL" id="MLJW01000112">
    <property type="protein sequence ID" value="OIQ98907.1"/>
    <property type="molecule type" value="Genomic_DNA"/>
</dbReference>
<comment type="caution">
    <text evidence="1">The sequence shown here is derived from an EMBL/GenBank/DDBJ whole genome shotgun (WGS) entry which is preliminary data.</text>
</comment>